<protein>
    <submittedName>
        <fullName evidence="1">Uncharacterized protein</fullName>
    </submittedName>
</protein>
<dbReference type="Proteomes" id="UP000314294">
    <property type="component" value="Unassembled WGS sequence"/>
</dbReference>
<reference evidence="1 2" key="1">
    <citation type="submission" date="2019-03" db="EMBL/GenBank/DDBJ databases">
        <title>First draft genome of Liparis tanakae, snailfish: a comprehensive survey of snailfish specific genes.</title>
        <authorList>
            <person name="Kim W."/>
            <person name="Song I."/>
            <person name="Jeong J.-H."/>
            <person name="Kim D."/>
            <person name="Kim S."/>
            <person name="Ryu S."/>
            <person name="Song J.Y."/>
            <person name="Lee S.K."/>
        </authorList>
    </citation>
    <scope>NUCLEOTIDE SEQUENCE [LARGE SCALE GENOMIC DNA]</scope>
    <source>
        <tissue evidence="1">Muscle</tissue>
    </source>
</reference>
<dbReference type="AlphaFoldDB" id="A0A4Z2JBN7"/>
<dbReference type="EMBL" id="SRLO01000011">
    <property type="protein sequence ID" value="TNN87411.1"/>
    <property type="molecule type" value="Genomic_DNA"/>
</dbReference>
<proteinExistence type="predicted"/>
<sequence>MVVIHNALWQQHTVDVTVELLHGSTINIIQQGIHLHQRSILRYSQSIQIIQLNLSSLHLFSLDVHQKVMNYNPDPVYRTRLRSRESFFWHLSFSQQVARVRTLKVLFTASQTV</sequence>
<organism evidence="1 2">
    <name type="scientific">Liparis tanakae</name>
    <name type="common">Tanaka's snailfish</name>
    <dbReference type="NCBI Taxonomy" id="230148"/>
    <lineage>
        <taxon>Eukaryota</taxon>
        <taxon>Metazoa</taxon>
        <taxon>Chordata</taxon>
        <taxon>Craniata</taxon>
        <taxon>Vertebrata</taxon>
        <taxon>Euteleostomi</taxon>
        <taxon>Actinopterygii</taxon>
        <taxon>Neopterygii</taxon>
        <taxon>Teleostei</taxon>
        <taxon>Neoteleostei</taxon>
        <taxon>Acanthomorphata</taxon>
        <taxon>Eupercaria</taxon>
        <taxon>Perciformes</taxon>
        <taxon>Cottioidei</taxon>
        <taxon>Cottales</taxon>
        <taxon>Liparidae</taxon>
        <taxon>Liparis</taxon>
    </lineage>
</organism>
<gene>
    <name evidence="1" type="ORF">EYF80_002612</name>
</gene>
<keyword evidence="2" id="KW-1185">Reference proteome</keyword>
<name>A0A4Z2JBN7_9TELE</name>
<accession>A0A4Z2JBN7</accession>
<evidence type="ECO:0000313" key="2">
    <source>
        <dbReference type="Proteomes" id="UP000314294"/>
    </source>
</evidence>
<comment type="caution">
    <text evidence="1">The sequence shown here is derived from an EMBL/GenBank/DDBJ whole genome shotgun (WGS) entry which is preliminary data.</text>
</comment>
<evidence type="ECO:0000313" key="1">
    <source>
        <dbReference type="EMBL" id="TNN87411.1"/>
    </source>
</evidence>